<feature type="compositionally biased region" description="Basic and acidic residues" evidence="1">
    <location>
        <begin position="98"/>
        <end position="110"/>
    </location>
</feature>
<feature type="compositionally biased region" description="Basic residues" evidence="1">
    <location>
        <begin position="111"/>
        <end position="124"/>
    </location>
</feature>
<dbReference type="InParanoid" id="A8NCC6"/>
<accession>A8NCC6</accession>
<sequence length="238" mass="26555">MSRLQLPRWTGCRLPHKVKHNLRGRRATPTPPPAPPQLPTPPPPNARLCSPSPSENTRTAPAPPSPHVETRRIRPRLAISAGKPGLANHPYSLAHLRRHEDVHQRSDKNVAKLKRTSPRSARPRRISEAAQGAVTTRTNPAPHSQKRHVGVQTTSSPRRSRSAIGLGHSPVKTYALRTKITPTEYASDAVRHSFEGRKRLAGAYQLRQHLTPSPRASFDACKARRDNTWAEYRRLLDA</sequence>
<gene>
    <name evidence="2" type="ORF">CC1G_03484</name>
</gene>
<keyword evidence="3" id="KW-1185">Reference proteome</keyword>
<dbReference type="Proteomes" id="UP000001861">
    <property type="component" value="Unassembled WGS sequence"/>
</dbReference>
<feature type="region of interest" description="Disordered" evidence="1">
    <location>
        <begin position="1"/>
        <end position="165"/>
    </location>
</feature>
<feature type="compositionally biased region" description="Basic residues" evidence="1">
    <location>
        <begin position="14"/>
        <end position="26"/>
    </location>
</feature>
<reference evidence="2 3" key="1">
    <citation type="journal article" date="2010" name="Proc. Natl. Acad. Sci. U.S.A.">
        <title>Insights into evolution of multicellular fungi from the assembled chromosomes of the mushroom Coprinopsis cinerea (Coprinus cinereus).</title>
        <authorList>
            <person name="Stajich J.E."/>
            <person name="Wilke S.K."/>
            <person name="Ahren D."/>
            <person name="Au C.H."/>
            <person name="Birren B.W."/>
            <person name="Borodovsky M."/>
            <person name="Burns C."/>
            <person name="Canback B."/>
            <person name="Casselton L.A."/>
            <person name="Cheng C.K."/>
            <person name="Deng J."/>
            <person name="Dietrich F.S."/>
            <person name="Fargo D.C."/>
            <person name="Farman M.L."/>
            <person name="Gathman A.C."/>
            <person name="Goldberg J."/>
            <person name="Guigo R."/>
            <person name="Hoegger P.J."/>
            <person name="Hooker J.B."/>
            <person name="Huggins A."/>
            <person name="James T.Y."/>
            <person name="Kamada T."/>
            <person name="Kilaru S."/>
            <person name="Kodira C."/>
            <person name="Kues U."/>
            <person name="Kupfer D."/>
            <person name="Kwan H.S."/>
            <person name="Lomsadze A."/>
            <person name="Li W."/>
            <person name="Lilly W.W."/>
            <person name="Ma L.J."/>
            <person name="Mackey A.J."/>
            <person name="Manning G."/>
            <person name="Martin F."/>
            <person name="Muraguchi H."/>
            <person name="Natvig D.O."/>
            <person name="Palmerini H."/>
            <person name="Ramesh M.A."/>
            <person name="Rehmeyer C.J."/>
            <person name="Roe B.A."/>
            <person name="Shenoy N."/>
            <person name="Stanke M."/>
            <person name="Ter-Hovhannisyan V."/>
            <person name="Tunlid A."/>
            <person name="Velagapudi R."/>
            <person name="Vision T.J."/>
            <person name="Zeng Q."/>
            <person name="Zolan M.E."/>
            <person name="Pukkila P.J."/>
        </authorList>
    </citation>
    <scope>NUCLEOTIDE SEQUENCE [LARGE SCALE GENOMIC DNA]</scope>
    <source>
        <strain evidence="3">Okayama-7 / 130 / ATCC MYA-4618 / FGSC 9003</strain>
    </source>
</reference>
<comment type="caution">
    <text evidence="2">The sequence shown here is derived from an EMBL/GenBank/DDBJ whole genome shotgun (WGS) entry which is preliminary data.</text>
</comment>
<dbReference type="EMBL" id="AACS02000009">
    <property type="protein sequence ID" value="EAU89219.1"/>
    <property type="molecule type" value="Genomic_DNA"/>
</dbReference>
<organism evidence="2 3">
    <name type="scientific">Coprinopsis cinerea (strain Okayama-7 / 130 / ATCC MYA-4618 / FGSC 9003)</name>
    <name type="common">Inky cap fungus</name>
    <name type="synonym">Hormographiella aspergillata</name>
    <dbReference type="NCBI Taxonomy" id="240176"/>
    <lineage>
        <taxon>Eukaryota</taxon>
        <taxon>Fungi</taxon>
        <taxon>Dikarya</taxon>
        <taxon>Basidiomycota</taxon>
        <taxon>Agaricomycotina</taxon>
        <taxon>Agaricomycetes</taxon>
        <taxon>Agaricomycetidae</taxon>
        <taxon>Agaricales</taxon>
        <taxon>Agaricineae</taxon>
        <taxon>Psathyrellaceae</taxon>
        <taxon>Coprinopsis</taxon>
    </lineage>
</organism>
<evidence type="ECO:0000313" key="3">
    <source>
        <dbReference type="Proteomes" id="UP000001861"/>
    </source>
</evidence>
<proteinExistence type="predicted"/>
<dbReference type="GeneID" id="6008957"/>
<evidence type="ECO:0000313" key="2">
    <source>
        <dbReference type="EMBL" id="EAU89219.1"/>
    </source>
</evidence>
<dbReference type="KEGG" id="cci:CC1G_03484"/>
<name>A8NCC6_COPC7</name>
<dbReference type="VEuPathDB" id="FungiDB:CC1G_03484"/>
<feature type="compositionally biased region" description="Pro residues" evidence="1">
    <location>
        <begin position="29"/>
        <end position="45"/>
    </location>
</feature>
<feature type="compositionally biased region" description="Polar residues" evidence="1">
    <location>
        <begin position="133"/>
        <end position="142"/>
    </location>
</feature>
<evidence type="ECO:0000256" key="1">
    <source>
        <dbReference type="SAM" id="MobiDB-lite"/>
    </source>
</evidence>
<dbReference type="RefSeq" id="XP_001832470.1">
    <property type="nucleotide sequence ID" value="XM_001832418.1"/>
</dbReference>
<dbReference type="AlphaFoldDB" id="A8NCC6"/>
<protein>
    <submittedName>
        <fullName evidence="2">Uncharacterized protein</fullName>
    </submittedName>
</protein>